<proteinExistence type="predicted"/>
<evidence type="ECO:0000259" key="1">
    <source>
        <dbReference type="Pfam" id="PF08818"/>
    </source>
</evidence>
<keyword evidence="3" id="KW-1185">Reference proteome</keyword>
<dbReference type="EMBL" id="CP028923">
    <property type="protein sequence ID" value="QCK16795.1"/>
    <property type="molecule type" value="Genomic_DNA"/>
</dbReference>
<evidence type="ECO:0000313" key="2">
    <source>
        <dbReference type="EMBL" id="QCK16795.1"/>
    </source>
</evidence>
<name>A0A4D7K1H8_9BACT</name>
<gene>
    <name evidence="2" type="ORF">DCC35_19685</name>
</gene>
<dbReference type="Pfam" id="PF08818">
    <property type="entry name" value="DUF1801"/>
    <property type="match status" value="1"/>
</dbReference>
<accession>A0A4D7K1H8</accession>
<dbReference type="SUPFAM" id="SSF159888">
    <property type="entry name" value="YdhG-like"/>
    <property type="match status" value="1"/>
</dbReference>
<organism evidence="2 3">
    <name type="scientific">Mangrovivirga cuniculi</name>
    <dbReference type="NCBI Taxonomy" id="2715131"/>
    <lineage>
        <taxon>Bacteria</taxon>
        <taxon>Pseudomonadati</taxon>
        <taxon>Bacteroidota</taxon>
        <taxon>Cytophagia</taxon>
        <taxon>Cytophagales</taxon>
        <taxon>Mangrovivirgaceae</taxon>
        <taxon>Mangrovivirga</taxon>
    </lineage>
</organism>
<protein>
    <submittedName>
        <fullName evidence="2">DUF1801 domain-containing protein</fullName>
    </submittedName>
</protein>
<dbReference type="InterPro" id="IPR014922">
    <property type="entry name" value="YdhG-like"/>
</dbReference>
<sequence>MAELKTKPTNQSIEEFIDSIDHNKRKEDSKVLLEIMKEQTGLEPKIWGENIIGFGEYHYKYDSGREGDWFMTGFSPRKQNMSIYIMTGFSKYQDLLEKLGKHRTGSSCLYINKLEDIDIQVLTKLISESFKAMKKRYH</sequence>
<dbReference type="RefSeq" id="WP_137092388.1">
    <property type="nucleotide sequence ID" value="NZ_CP028923.1"/>
</dbReference>
<feature type="domain" description="YdhG-like" evidence="1">
    <location>
        <begin position="25"/>
        <end position="128"/>
    </location>
</feature>
<dbReference type="OrthoDB" id="5951444at2"/>
<dbReference type="AlphaFoldDB" id="A0A4D7K1H8"/>
<dbReference type="Proteomes" id="UP000298616">
    <property type="component" value="Chromosome"/>
</dbReference>
<dbReference type="Gene3D" id="3.90.1150.200">
    <property type="match status" value="1"/>
</dbReference>
<evidence type="ECO:0000313" key="3">
    <source>
        <dbReference type="Proteomes" id="UP000298616"/>
    </source>
</evidence>
<dbReference type="KEGG" id="fpf:DCC35_19685"/>
<reference evidence="2 3" key="1">
    <citation type="submission" date="2018-04" db="EMBL/GenBank/DDBJ databases">
        <title>Complete genome uncultured novel isolate.</title>
        <authorList>
            <person name="Merlino G."/>
        </authorList>
    </citation>
    <scope>NUCLEOTIDE SEQUENCE [LARGE SCALE GENOMIC DNA]</scope>
    <source>
        <strain evidence="3">R1DC9</strain>
    </source>
</reference>